<dbReference type="GO" id="GO:0046872">
    <property type="term" value="F:metal ion binding"/>
    <property type="evidence" value="ECO:0007669"/>
    <property type="project" value="UniProtKB-KW"/>
</dbReference>
<evidence type="ECO:0000259" key="3">
    <source>
        <dbReference type="SMART" id="SM01007"/>
    </source>
</evidence>
<dbReference type="Pfam" id="PF00596">
    <property type="entry name" value="Aldolase_II"/>
    <property type="match status" value="1"/>
</dbReference>
<proteinExistence type="predicted"/>
<protein>
    <submittedName>
        <fullName evidence="4">L-fuculose-phosphate aldolase</fullName>
    </submittedName>
</protein>
<dbReference type="SUPFAM" id="SSF53639">
    <property type="entry name" value="AraD/HMP-PK domain-like"/>
    <property type="match status" value="1"/>
</dbReference>
<comment type="caution">
    <text evidence="4">The sequence shown here is derived from an EMBL/GenBank/DDBJ whole genome shotgun (WGS) entry which is preliminary data.</text>
</comment>
<dbReference type="InterPro" id="IPR036409">
    <property type="entry name" value="Aldolase_II/adducin_N_sf"/>
</dbReference>
<dbReference type="PANTHER" id="PTHR22789">
    <property type="entry name" value="FUCULOSE PHOSPHATE ALDOLASE"/>
    <property type="match status" value="1"/>
</dbReference>
<dbReference type="Gene3D" id="3.40.225.10">
    <property type="entry name" value="Class II aldolase/adducin N-terminal domain"/>
    <property type="match status" value="1"/>
</dbReference>
<dbReference type="PANTHER" id="PTHR22789:SF0">
    <property type="entry name" value="3-OXO-TETRONATE 4-PHOSPHATE DECARBOXYLASE-RELATED"/>
    <property type="match status" value="1"/>
</dbReference>
<dbReference type="AlphaFoldDB" id="A0A1G5M6I1"/>
<organism evidence="4 5">
    <name type="scientific">Pseudomonas oryzihabitans</name>
    <dbReference type="NCBI Taxonomy" id="47885"/>
    <lineage>
        <taxon>Bacteria</taxon>
        <taxon>Pseudomonadati</taxon>
        <taxon>Pseudomonadota</taxon>
        <taxon>Gammaproteobacteria</taxon>
        <taxon>Pseudomonadales</taxon>
        <taxon>Pseudomonadaceae</taxon>
        <taxon>Pseudomonas</taxon>
    </lineage>
</organism>
<name>A0A1G5M6I1_9PSED</name>
<dbReference type="GO" id="GO:0016832">
    <property type="term" value="F:aldehyde-lyase activity"/>
    <property type="evidence" value="ECO:0007669"/>
    <property type="project" value="TreeGrafter"/>
</dbReference>
<keyword evidence="1" id="KW-0479">Metal-binding</keyword>
<dbReference type="GO" id="GO:0005829">
    <property type="term" value="C:cytosol"/>
    <property type="evidence" value="ECO:0007669"/>
    <property type="project" value="TreeGrafter"/>
</dbReference>
<evidence type="ECO:0000313" key="4">
    <source>
        <dbReference type="EMBL" id="SCZ20775.1"/>
    </source>
</evidence>
<evidence type="ECO:0000313" key="5">
    <source>
        <dbReference type="Proteomes" id="UP000183046"/>
    </source>
</evidence>
<dbReference type="SMART" id="SM01007">
    <property type="entry name" value="Aldolase_II"/>
    <property type="match status" value="1"/>
</dbReference>
<dbReference type="eggNOG" id="COG0235">
    <property type="taxonomic scope" value="Bacteria"/>
</dbReference>
<dbReference type="InterPro" id="IPR001303">
    <property type="entry name" value="Aldolase_II/adducin_N"/>
</dbReference>
<gene>
    <name evidence="4" type="ORF">SAMN05216279_101266</name>
</gene>
<keyword evidence="2" id="KW-0456">Lyase</keyword>
<evidence type="ECO:0000256" key="1">
    <source>
        <dbReference type="ARBA" id="ARBA00022723"/>
    </source>
</evidence>
<accession>A0A1G5M6I1</accession>
<dbReference type="Proteomes" id="UP000183046">
    <property type="component" value="Unassembled WGS sequence"/>
</dbReference>
<dbReference type="GO" id="GO:0019323">
    <property type="term" value="P:pentose catabolic process"/>
    <property type="evidence" value="ECO:0007669"/>
    <property type="project" value="TreeGrafter"/>
</dbReference>
<dbReference type="RefSeq" id="WP_074582747.1">
    <property type="nucleotide sequence ID" value="NZ_FMWB01000001.1"/>
</dbReference>
<evidence type="ECO:0000256" key="2">
    <source>
        <dbReference type="ARBA" id="ARBA00023239"/>
    </source>
</evidence>
<dbReference type="EMBL" id="FMWB01000001">
    <property type="protein sequence ID" value="SCZ20775.1"/>
    <property type="molecule type" value="Genomic_DNA"/>
</dbReference>
<dbReference type="STRING" id="237610.BJP27_04130"/>
<dbReference type="InterPro" id="IPR050197">
    <property type="entry name" value="Aldolase_class_II_sugar_metab"/>
</dbReference>
<reference evidence="5" key="1">
    <citation type="submission" date="2016-10" db="EMBL/GenBank/DDBJ databases">
        <authorList>
            <person name="de Groot N.N."/>
        </authorList>
    </citation>
    <scope>NUCLEOTIDE SEQUENCE [LARGE SCALE GENOMIC DNA]</scope>
    <source>
        <strain evidence="5">DSM 15758</strain>
    </source>
</reference>
<feature type="domain" description="Class II aldolase/adducin N-terminal" evidence="3">
    <location>
        <begin position="9"/>
        <end position="187"/>
    </location>
</feature>
<sequence>MSDTLEAREQVVDLCLHLVRRGFFAATGGNLALRLDAERIAVTPSALDYYQMGAEDVCILRLADLHQLEGDRAPSVETGLHARVLRRFPAAGCSLHTHQPLASACTLLGEALSVDDPERWPELGRRLPLVGYAPSGTGWLAKRLDRALSAESPAYLLRNHGVLCYGASARQTLAVLEQLEAFCEHYLVGRIASRPGVSAADSLARQRLLTTLTASLSS</sequence>
<dbReference type="OrthoDB" id="5500703at2"/>